<protein>
    <submittedName>
        <fullName evidence="1">Uncharacterized protein</fullName>
    </submittedName>
</protein>
<evidence type="ECO:0000313" key="2">
    <source>
        <dbReference type="Proteomes" id="UP000050509"/>
    </source>
</evidence>
<keyword evidence="2" id="KW-1185">Reference proteome</keyword>
<name>A0A0P9DFJ3_9CHLR</name>
<organism evidence="1 2">
    <name type="scientific">Kouleothrix aurantiaca</name>
    <dbReference type="NCBI Taxonomy" id="186479"/>
    <lineage>
        <taxon>Bacteria</taxon>
        <taxon>Bacillati</taxon>
        <taxon>Chloroflexota</taxon>
        <taxon>Chloroflexia</taxon>
        <taxon>Chloroflexales</taxon>
        <taxon>Roseiflexineae</taxon>
        <taxon>Roseiflexaceae</taxon>
        <taxon>Kouleothrix</taxon>
    </lineage>
</organism>
<proteinExistence type="predicted"/>
<sequence length="244" mass="24210">MTIASAHSADGLSVEVSGTANPLSLVDIFFDNQITVARASAVLADASGNYTFTGTLPSGTVSVYAASTLADAAHPNRLGSSSAWAGPRAVIVSGAEPQLAATASATDLSGEPGGPASPGHIIRFTVTMTNTGPVGVISIHSAPIPFDTPLNTTILLASGKVQGQGSGFVASDGGFASGALAPGQVETYTVDALVGTVARASMTLFTVEVGGDGTIAVPVVARMRLQPGSAPTPVPRAWVPLIGS</sequence>
<gene>
    <name evidence="1" type="ORF">SE17_04245</name>
</gene>
<accession>A0A0P9DFJ3</accession>
<dbReference type="AlphaFoldDB" id="A0A0P9DFJ3"/>
<evidence type="ECO:0000313" key="1">
    <source>
        <dbReference type="EMBL" id="KPV54363.1"/>
    </source>
</evidence>
<comment type="caution">
    <text evidence="1">The sequence shown here is derived from an EMBL/GenBank/DDBJ whole genome shotgun (WGS) entry which is preliminary data.</text>
</comment>
<reference evidence="1 2" key="1">
    <citation type="submission" date="2015-09" db="EMBL/GenBank/DDBJ databases">
        <title>Draft genome sequence of Kouleothrix aurantiaca JCM 19913.</title>
        <authorList>
            <person name="Hemp J."/>
        </authorList>
    </citation>
    <scope>NUCLEOTIDE SEQUENCE [LARGE SCALE GENOMIC DNA]</scope>
    <source>
        <strain evidence="1 2">COM-B</strain>
    </source>
</reference>
<dbReference type="Proteomes" id="UP000050509">
    <property type="component" value="Unassembled WGS sequence"/>
</dbReference>
<dbReference type="EMBL" id="LJCR01000069">
    <property type="protein sequence ID" value="KPV54363.1"/>
    <property type="molecule type" value="Genomic_DNA"/>
</dbReference>